<evidence type="ECO:0000313" key="2">
    <source>
        <dbReference type="EMBL" id="CDY18542.1"/>
    </source>
</evidence>
<reference evidence="2" key="2">
    <citation type="submission" date="2014-06" db="EMBL/GenBank/DDBJ databases">
        <authorList>
            <person name="Genoscope - CEA"/>
        </authorList>
    </citation>
    <scope>NUCLEOTIDE SEQUENCE</scope>
</reference>
<accession>A0A078G0M0</accession>
<dbReference type="GO" id="GO:0045435">
    <property type="term" value="F:lycopene epsilon cyclase activity"/>
    <property type="evidence" value="ECO:0000318"/>
    <property type="project" value="GO_Central"/>
</dbReference>
<dbReference type="Proteomes" id="UP001295469">
    <property type="component" value="Chromosome A01"/>
</dbReference>
<gene>
    <name evidence="2" type="primary">BnaA01g26530D</name>
    <name evidence="1" type="ORF">DARMORV10_A01P35690.1</name>
    <name evidence="2" type="ORF">GSBRNA2T00005570001</name>
</gene>
<dbReference type="Proteomes" id="UP000028999">
    <property type="component" value="Unassembled WGS sequence"/>
</dbReference>
<proteinExistence type="predicted"/>
<keyword evidence="3" id="KW-1185">Reference proteome</keyword>
<reference evidence="1" key="3">
    <citation type="submission" date="2021-01" db="EMBL/GenBank/DDBJ databases">
        <authorList>
            <consortium name="Genoscope - CEA"/>
            <person name="William W."/>
        </authorList>
    </citation>
    <scope>NUCLEOTIDE SEQUENCE</scope>
</reference>
<evidence type="ECO:0000313" key="1">
    <source>
        <dbReference type="EMBL" id="CAF2154113.1"/>
    </source>
</evidence>
<protein>
    <submittedName>
        <fullName evidence="1">(rape) hypothetical protein</fullName>
    </submittedName>
    <submittedName>
        <fullName evidence="2">BnaA01g26530D protein</fullName>
    </submittedName>
</protein>
<dbReference type="Gramene" id="CDY18542">
    <property type="protein sequence ID" value="CDY18542"/>
    <property type="gene ID" value="GSBRNA2T00005570001"/>
</dbReference>
<dbReference type="OMA" id="QNDIQYA"/>
<organism evidence="2 3">
    <name type="scientific">Brassica napus</name>
    <name type="common">Rape</name>
    <dbReference type="NCBI Taxonomy" id="3708"/>
    <lineage>
        <taxon>Eukaryota</taxon>
        <taxon>Viridiplantae</taxon>
        <taxon>Streptophyta</taxon>
        <taxon>Embryophyta</taxon>
        <taxon>Tracheophyta</taxon>
        <taxon>Spermatophyta</taxon>
        <taxon>Magnoliopsida</taxon>
        <taxon>eudicotyledons</taxon>
        <taxon>Gunneridae</taxon>
        <taxon>Pentapetalae</taxon>
        <taxon>rosids</taxon>
        <taxon>malvids</taxon>
        <taxon>Brassicales</taxon>
        <taxon>Brassicaceae</taxon>
        <taxon>Brassiceae</taxon>
        <taxon>Brassica</taxon>
    </lineage>
</organism>
<dbReference type="EMBL" id="LK032086">
    <property type="protein sequence ID" value="CDY18542.1"/>
    <property type="molecule type" value="Genomic_DNA"/>
</dbReference>
<dbReference type="AlphaFoldDB" id="A0A078G0M0"/>
<dbReference type="Pfam" id="PF05834">
    <property type="entry name" value="Lycopene_cycl"/>
    <property type="match status" value="1"/>
</dbReference>
<dbReference type="GO" id="GO:0016123">
    <property type="term" value="P:xanthophyll biosynthetic process"/>
    <property type="evidence" value="ECO:0000318"/>
    <property type="project" value="GO_Central"/>
</dbReference>
<name>A0A078G0M0_BRANA</name>
<sequence length="306" mass="33437">MPTTQDRGINGRRNLASTYTDANKGRSRAFKRQSGANHIIRGLKTASPAPNKAIKDTSNPVIPLKCTSSSKDVPVSDYVVQNDIQYAVDGTSKSSQQDQWLLPLLIAVASQGTTLSSLVPQLSSSLGIFSQTMMRSRLPRKKAFIAVKKSTNSFAVWCHTSAIIVLNKPHGIEHITVLLLSGMLASSTFCEQCQGPDLFGKRRLATVSSGEALARWRYSMNLLRLFCLNISSGRQQVFFEETCLASKDVIMPIDLLKTKLMLRVKSIQDKKSVVPCQKNLTFGAAASMVHPATGSYSVVRSLSETP</sequence>
<dbReference type="GO" id="GO:0016120">
    <property type="term" value="P:carotene biosynthetic process"/>
    <property type="evidence" value="ECO:0000318"/>
    <property type="project" value="GO_Central"/>
</dbReference>
<dbReference type="EMBL" id="HG994355">
    <property type="protein sequence ID" value="CAF2154113.1"/>
    <property type="molecule type" value="Genomic_DNA"/>
</dbReference>
<dbReference type="PANTHER" id="PTHR39757:SF10">
    <property type="entry name" value="PSEUDOURIDINE SYNTHASE RSUA_RLUA-LIKE DOMAIN-CONTAINING PROTEIN"/>
    <property type="match status" value="1"/>
</dbReference>
<dbReference type="STRING" id="3708.A0A078G0M0"/>
<reference evidence="2 3" key="1">
    <citation type="journal article" date="2014" name="Science">
        <title>Plant genetics. Early allopolyploid evolution in the post-Neolithic Brassica napus oilseed genome.</title>
        <authorList>
            <person name="Chalhoub B."/>
            <person name="Denoeud F."/>
            <person name="Liu S."/>
            <person name="Parkin I.A."/>
            <person name="Tang H."/>
            <person name="Wang X."/>
            <person name="Chiquet J."/>
            <person name="Belcram H."/>
            <person name="Tong C."/>
            <person name="Samans B."/>
            <person name="Correa M."/>
            <person name="Da Silva C."/>
            <person name="Just J."/>
            <person name="Falentin C."/>
            <person name="Koh C.S."/>
            <person name="Le Clainche I."/>
            <person name="Bernard M."/>
            <person name="Bento P."/>
            <person name="Noel B."/>
            <person name="Labadie K."/>
            <person name="Alberti A."/>
            <person name="Charles M."/>
            <person name="Arnaud D."/>
            <person name="Guo H."/>
            <person name="Daviaud C."/>
            <person name="Alamery S."/>
            <person name="Jabbari K."/>
            <person name="Zhao M."/>
            <person name="Edger P.P."/>
            <person name="Chelaifa H."/>
            <person name="Tack D."/>
            <person name="Lassalle G."/>
            <person name="Mestiri I."/>
            <person name="Schnel N."/>
            <person name="Le Paslier M.C."/>
            <person name="Fan G."/>
            <person name="Renault V."/>
            <person name="Bayer P.E."/>
            <person name="Golicz A.A."/>
            <person name="Manoli S."/>
            <person name="Lee T.H."/>
            <person name="Thi V.H."/>
            <person name="Chalabi S."/>
            <person name="Hu Q."/>
            <person name="Fan C."/>
            <person name="Tollenaere R."/>
            <person name="Lu Y."/>
            <person name="Battail C."/>
            <person name="Shen J."/>
            <person name="Sidebottom C.H."/>
            <person name="Wang X."/>
            <person name="Canaguier A."/>
            <person name="Chauveau A."/>
            <person name="Berard A."/>
            <person name="Deniot G."/>
            <person name="Guan M."/>
            <person name="Liu Z."/>
            <person name="Sun F."/>
            <person name="Lim Y.P."/>
            <person name="Lyons E."/>
            <person name="Town C.D."/>
            <person name="Bancroft I."/>
            <person name="Wang X."/>
            <person name="Meng J."/>
            <person name="Ma J."/>
            <person name="Pires J.C."/>
            <person name="King G.J."/>
            <person name="Brunel D."/>
            <person name="Delourme R."/>
            <person name="Renard M."/>
            <person name="Aury J.M."/>
            <person name="Adams K.L."/>
            <person name="Batley J."/>
            <person name="Snowdon R.J."/>
            <person name="Tost J."/>
            <person name="Edwards D."/>
            <person name="Zhou Y."/>
            <person name="Hua W."/>
            <person name="Sharpe A.G."/>
            <person name="Paterson A.H."/>
            <person name="Guan C."/>
            <person name="Wincker P."/>
        </authorList>
    </citation>
    <scope>NUCLEOTIDE SEQUENCE [LARGE SCALE GENOMIC DNA]</scope>
    <source>
        <strain evidence="3">cv. Darmor-bzh</strain>
    </source>
</reference>
<evidence type="ECO:0000313" key="3">
    <source>
        <dbReference type="Proteomes" id="UP000028999"/>
    </source>
</evidence>
<dbReference type="PANTHER" id="PTHR39757">
    <property type="match status" value="1"/>
</dbReference>
<dbReference type="PaxDb" id="3708-A0A078G0M0"/>